<dbReference type="Proteomes" id="UP000612362">
    <property type="component" value="Unassembled WGS sequence"/>
</dbReference>
<protein>
    <recommendedName>
        <fullName evidence="3">Adenylate kinase</fullName>
    </recommendedName>
</protein>
<comment type="caution">
    <text evidence="1">The sequence shown here is derived from an EMBL/GenBank/DDBJ whole genome shotgun (WGS) entry which is preliminary data.</text>
</comment>
<dbReference type="EMBL" id="BNJF01000002">
    <property type="protein sequence ID" value="GHO46817.1"/>
    <property type="molecule type" value="Genomic_DNA"/>
</dbReference>
<evidence type="ECO:0000313" key="1">
    <source>
        <dbReference type="EMBL" id="GHO46817.1"/>
    </source>
</evidence>
<dbReference type="SUPFAM" id="SSF52540">
    <property type="entry name" value="P-loop containing nucleoside triphosphate hydrolases"/>
    <property type="match status" value="1"/>
</dbReference>
<sequence>MVKIHILGGSGSGKTTLASDIAARLSIPHYELDTFGSKNGANDAAYIEDAFSIASQPSWVTEGIFLIWTEPLLYHANYIVLYEVPWTTAAWRIIFRHINKSLRGINPYPGFNGLKLLFKLLKDTRNHCLSREITDPTILEYQRLYLEGQREPADLLDAEYILVRLKKYFPVVFAPTAAFVHQYLMPYKHKVVLIRTNADRKRFLARIDALSQHNSSV</sequence>
<name>A0A8J3HYZ7_9CHLR</name>
<organism evidence="1 2">
    <name type="scientific">Ktedonospora formicarum</name>
    <dbReference type="NCBI Taxonomy" id="2778364"/>
    <lineage>
        <taxon>Bacteria</taxon>
        <taxon>Bacillati</taxon>
        <taxon>Chloroflexota</taxon>
        <taxon>Ktedonobacteria</taxon>
        <taxon>Ktedonobacterales</taxon>
        <taxon>Ktedonobacteraceae</taxon>
        <taxon>Ktedonospora</taxon>
    </lineage>
</organism>
<keyword evidence="2" id="KW-1185">Reference proteome</keyword>
<evidence type="ECO:0008006" key="3">
    <source>
        <dbReference type="Google" id="ProtNLM"/>
    </source>
</evidence>
<dbReference type="RefSeq" id="WP_220196171.1">
    <property type="nucleotide sequence ID" value="NZ_BNJF01000002.1"/>
</dbReference>
<dbReference type="PANTHER" id="PTHR37816:SF2">
    <property type="entry name" value="DNA TOPOLOGY MODULATION PROTEIN FLAR-RELATED PROTEIN"/>
    <property type="match status" value="1"/>
</dbReference>
<accession>A0A8J3HYZ7</accession>
<proteinExistence type="predicted"/>
<dbReference type="InterPro" id="IPR052922">
    <property type="entry name" value="Cytidylate_Kinase-2"/>
</dbReference>
<dbReference type="AlphaFoldDB" id="A0A8J3HYZ7"/>
<gene>
    <name evidence="1" type="ORF">KSX_49800</name>
</gene>
<evidence type="ECO:0000313" key="2">
    <source>
        <dbReference type="Proteomes" id="UP000612362"/>
    </source>
</evidence>
<dbReference type="PANTHER" id="PTHR37816">
    <property type="entry name" value="YALI0E33011P"/>
    <property type="match status" value="1"/>
</dbReference>
<reference evidence="1" key="1">
    <citation type="submission" date="2020-10" db="EMBL/GenBank/DDBJ databases">
        <title>Taxonomic study of unclassified bacteria belonging to the class Ktedonobacteria.</title>
        <authorList>
            <person name="Yabe S."/>
            <person name="Wang C.M."/>
            <person name="Zheng Y."/>
            <person name="Sakai Y."/>
            <person name="Cavaletti L."/>
            <person name="Monciardini P."/>
            <person name="Donadio S."/>
        </authorList>
    </citation>
    <scope>NUCLEOTIDE SEQUENCE</scope>
    <source>
        <strain evidence="1">SOSP1-1</strain>
    </source>
</reference>
<dbReference type="InterPro" id="IPR027417">
    <property type="entry name" value="P-loop_NTPase"/>
</dbReference>
<dbReference type="Gene3D" id="3.40.50.300">
    <property type="entry name" value="P-loop containing nucleotide triphosphate hydrolases"/>
    <property type="match status" value="1"/>
</dbReference>